<evidence type="ECO:0000256" key="4">
    <source>
        <dbReference type="ARBA" id="ARBA00022679"/>
    </source>
</evidence>
<evidence type="ECO:0000256" key="1">
    <source>
        <dbReference type="ARBA" id="ARBA00003907"/>
    </source>
</evidence>
<dbReference type="AlphaFoldDB" id="A0A7I7XAA1"/>
<evidence type="ECO:0000256" key="3">
    <source>
        <dbReference type="ARBA" id="ARBA00022603"/>
    </source>
</evidence>
<gene>
    <name evidence="7" type="ORF">MMAD_07890</name>
</gene>
<dbReference type="KEGG" id="mmag:MMAD_07890"/>
<keyword evidence="8" id="KW-1185">Reference proteome</keyword>
<accession>A0A7I7XAA1</accession>
<dbReference type="PANTHER" id="PTHR43619:SF2">
    <property type="entry name" value="S-ADENOSYL-L-METHIONINE-DEPENDENT METHYLTRANSFERASES SUPERFAMILY PROTEIN"/>
    <property type="match status" value="1"/>
</dbReference>
<keyword evidence="5 6" id="KW-0949">S-adenosyl-L-methionine</keyword>
<evidence type="ECO:0000256" key="5">
    <source>
        <dbReference type="ARBA" id="ARBA00022691"/>
    </source>
</evidence>
<evidence type="ECO:0000313" key="8">
    <source>
        <dbReference type="Proteomes" id="UP000466517"/>
    </source>
</evidence>
<dbReference type="Gene3D" id="3.40.50.150">
    <property type="entry name" value="Vaccinia Virus protein VP39"/>
    <property type="match status" value="1"/>
</dbReference>
<evidence type="ECO:0000256" key="2">
    <source>
        <dbReference type="ARBA" id="ARBA00008138"/>
    </source>
</evidence>
<dbReference type="PANTHER" id="PTHR43619">
    <property type="entry name" value="S-ADENOSYL-L-METHIONINE-DEPENDENT METHYLTRANSFERASE YKTD-RELATED"/>
    <property type="match status" value="1"/>
</dbReference>
<proteinExistence type="inferred from homology"/>
<sequence length="313" mass="34627">MTRTDDDDWDVTESVGATALGVAMARAAETSSATPLFVDQYAQWFIDAAIERGWRSPFDAQALAEADPEVAERIRERAQSIFGYAAVRTKHLDDFFLEAGAAGITQVVILAAGLDARAWRLPWTSDTVVFELDQPRVLDFKAETLRAHGAEPSARHVAVAVDLRQDWPTALQQNGFDPSRPTSWLAEGLLPYLPAAAQDLLFDRIQALSAADSRIAVEAFSPTFFDPEHQRRRREDMAKLRAAAGAAEDATPDVTALFYNEPRADVADWLRSHGWDVSTETTATLMARHKPHLSRDLQNPDSIFVEGRRLTGP</sequence>
<dbReference type="SUPFAM" id="SSF53335">
    <property type="entry name" value="S-adenosyl-L-methionine-dependent methyltransferases"/>
    <property type="match status" value="1"/>
</dbReference>
<comment type="function">
    <text evidence="1 6">Exhibits S-adenosyl-L-methionine-dependent methyltransferase activity.</text>
</comment>
<keyword evidence="4 7" id="KW-0808">Transferase</keyword>
<protein>
    <recommendedName>
        <fullName evidence="6">S-adenosyl-L-methionine-dependent methyltransferase</fullName>
        <ecNumber evidence="6">2.1.1.-</ecNumber>
    </recommendedName>
</protein>
<dbReference type="NCBIfam" id="TIGR00027">
    <property type="entry name" value="mthyl_TIGR00027"/>
    <property type="match status" value="1"/>
</dbReference>
<keyword evidence="3 6" id="KW-0489">Methyltransferase</keyword>
<comment type="similarity">
    <text evidence="2 6">Belongs to the UPF0677 family.</text>
</comment>
<dbReference type="EC" id="2.1.1.-" evidence="6"/>
<dbReference type="Proteomes" id="UP000466517">
    <property type="component" value="Chromosome"/>
</dbReference>
<evidence type="ECO:0000313" key="7">
    <source>
        <dbReference type="EMBL" id="BBZ26494.1"/>
    </source>
</evidence>
<dbReference type="Pfam" id="PF04072">
    <property type="entry name" value="LCM"/>
    <property type="match status" value="1"/>
</dbReference>
<dbReference type="GO" id="GO:0008168">
    <property type="term" value="F:methyltransferase activity"/>
    <property type="evidence" value="ECO:0007669"/>
    <property type="project" value="UniProtKB-UniRule"/>
</dbReference>
<evidence type="ECO:0000256" key="6">
    <source>
        <dbReference type="RuleBase" id="RU362030"/>
    </source>
</evidence>
<dbReference type="InterPro" id="IPR011610">
    <property type="entry name" value="SAM_mthyl_Trfase_ML2640-like"/>
</dbReference>
<dbReference type="RefSeq" id="WP_163732800.1">
    <property type="nucleotide sequence ID" value="NZ_AP022610.1"/>
</dbReference>
<dbReference type="InterPro" id="IPR007213">
    <property type="entry name" value="Ppm1/Ppm2/Tcmp"/>
</dbReference>
<dbReference type="InterPro" id="IPR029063">
    <property type="entry name" value="SAM-dependent_MTases_sf"/>
</dbReference>
<name>A0A7I7XAA1_9MYCO</name>
<organism evidence="7 8">
    <name type="scientific">Mycolicibacterium madagascariense</name>
    <dbReference type="NCBI Taxonomy" id="212765"/>
    <lineage>
        <taxon>Bacteria</taxon>
        <taxon>Bacillati</taxon>
        <taxon>Actinomycetota</taxon>
        <taxon>Actinomycetes</taxon>
        <taxon>Mycobacteriales</taxon>
        <taxon>Mycobacteriaceae</taxon>
        <taxon>Mycolicibacterium</taxon>
    </lineage>
</organism>
<dbReference type="GO" id="GO:0032259">
    <property type="term" value="P:methylation"/>
    <property type="evidence" value="ECO:0007669"/>
    <property type="project" value="UniProtKB-KW"/>
</dbReference>
<reference evidence="7 8" key="1">
    <citation type="journal article" date="2019" name="Emerg. Microbes Infect.">
        <title>Comprehensive subspecies identification of 175 nontuberculous mycobacteria species based on 7547 genomic profiles.</title>
        <authorList>
            <person name="Matsumoto Y."/>
            <person name="Kinjo T."/>
            <person name="Motooka D."/>
            <person name="Nabeya D."/>
            <person name="Jung N."/>
            <person name="Uechi K."/>
            <person name="Horii T."/>
            <person name="Iida T."/>
            <person name="Fujita J."/>
            <person name="Nakamura S."/>
        </authorList>
    </citation>
    <scope>NUCLEOTIDE SEQUENCE [LARGE SCALE GENOMIC DNA]</scope>
    <source>
        <strain evidence="7 8">JCM 13574</strain>
    </source>
</reference>
<dbReference type="EMBL" id="AP022610">
    <property type="protein sequence ID" value="BBZ26494.1"/>
    <property type="molecule type" value="Genomic_DNA"/>
</dbReference>